<comment type="caution">
    <text evidence="2">The sequence shown here is derived from an EMBL/GenBank/DDBJ whole genome shotgun (WGS) entry which is preliminary data.</text>
</comment>
<protein>
    <submittedName>
        <fullName evidence="2">Uncharacterized protein</fullName>
    </submittedName>
</protein>
<name>A0A2T5C3R0_9BACT</name>
<evidence type="ECO:0000313" key="2">
    <source>
        <dbReference type="EMBL" id="PTN09375.1"/>
    </source>
</evidence>
<keyword evidence="3" id="KW-1185">Reference proteome</keyword>
<accession>A0A2T5C3R0</accession>
<gene>
    <name evidence="2" type="ORF">C8N47_105216</name>
</gene>
<evidence type="ECO:0000256" key="1">
    <source>
        <dbReference type="SAM" id="Phobius"/>
    </source>
</evidence>
<organism evidence="2 3">
    <name type="scientific">Mangrovibacterium marinum</name>
    <dbReference type="NCBI Taxonomy" id="1639118"/>
    <lineage>
        <taxon>Bacteria</taxon>
        <taxon>Pseudomonadati</taxon>
        <taxon>Bacteroidota</taxon>
        <taxon>Bacteroidia</taxon>
        <taxon>Marinilabiliales</taxon>
        <taxon>Prolixibacteraceae</taxon>
        <taxon>Mangrovibacterium</taxon>
    </lineage>
</organism>
<dbReference type="OrthoDB" id="1143801at2"/>
<feature type="transmembrane region" description="Helical" evidence="1">
    <location>
        <begin position="55"/>
        <end position="73"/>
    </location>
</feature>
<dbReference type="EMBL" id="QAAD01000005">
    <property type="protein sequence ID" value="PTN09375.1"/>
    <property type="molecule type" value="Genomic_DNA"/>
</dbReference>
<keyword evidence="1" id="KW-1133">Transmembrane helix</keyword>
<keyword evidence="1" id="KW-0472">Membrane</keyword>
<dbReference type="RefSeq" id="WP_107821781.1">
    <property type="nucleotide sequence ID" value="NZ_OY782574.1"/>
</dbReference>
<evidence type="ECO:0000313" key="3">
    <source>
        <dbReference type="Proteomes" id="UP000243525"/>
    </source>
</evidence>
<proteinExistence type="predicted"/>
<reference evidence="2 3" key="1">
    <citation type="submission" date="2018-04" db="EMBL/GenBank/DDBJ databases">
        <title>Genomic Encyclopedia of Archaeal and Bacterial Type Strains, Phase II (KMG-II): from individual species to whole genera.</title>
        <authorList>
            <person name="Goeker M."/>
        </authorList>
    </citation>
    <scope>NUCLEOTIDE SEQUENCE [LARGE SCALE GENOMIC DNA]</scope>
    <source>
        <strain evidence="2 3">DSM 28823</strain>
    </source>
</reference>
<keyword evidence="1" id="KW-0812">Transmembrane</keyword>
<dbReference type="Proteomes" id="UP000243525">
    <property type="component" value="Unassembled WGS sequence"/>
</dbReference>
<sequence length="195" mass="22836">MTNMKAMKDFDDLLEKTIRENKAFFDEDAPEGHFERFAQRLNAPRIDPIRRRRKIFLQVAATVAFVLLLGNQLRMYLQQPQPEAAITLGSVAPEYAEAEFYYTSAIDQGMRHWEKLSEDGIISTDEQRMMQEEIADFEETYARLQDELAANPEDERVINAMLELYQTRLAIINLIIEKLEEVKKQKTYNHDESEI</sequence>
<dbReference type="AlphaFoldDB" id="A0A2T5C3R0"/>